<dbReference type="AlphaFoldDB" id="A0AAV9XSZ5"/>
<keyword evidence="4" id="KW-0963">Cytoplasm</keyword>
<name>A0AAV9XSZ5_9PEZI</name>
<evidence type="ECO:0000256" key="9">
    <source>
        <dbReference type="ARBA" id="ARBA00051722"/>
    </source>
</evidence>
<comment type="subcellular location">
    <subcellularLocation>
        <location evidence="1">Cytoplasm</location>
    </subcellularLocation>
</comment>
<feature type="domain" description="Tyrosine-protein phosphatase" evidence="10">
    <location>
        <begin position="15"/>
        <end position="169"/>
    </location>
</feature>
<keyword evidence="5" id="KW-0378">Hydrolase</keyword>
<evidence type="ECO:0000256" key="6">
    <source>
        <dbReference type="ARBA" id="ARBA00022912"/>
    </source>
</evidence>
<dbReference type="FunFam" id="3.90.190.10:FF:000035">
    <property type="entry name" value="Tyrosine phosphatase, putative"/>
    <property type="match status" value="1"/>
</dbReference>
<evidence type="ECO:0000256" key="5">
    <source>
        <dbReference type="ARBA" id="ARBA00022801"/>
    </source>
</evidence>
<dbReference type="PRINTS" id="PR01911">
    <property type="entry name" value="PFDSPHPHTASE"/>
</dbReference>
<dbReference type="InterPro" id="IPR004861">
    <property type="entry name" value="Siw14-like"/>
</dbReference>
<comment type="catalytic activity">
    <reaction evidence="9">
        <text>O-phospho-L-tyrosyl-[protein] + H2O = L-tyrosyl-[protein] + phosphate</text>
        <dbReference type="Rhea" id="RHEA:10684"/>
        <dbReference type="Rhea" id="RHEA-COMP:10136"/>
        <dbReference type="Rhea" id="RHEA-COMP:20101"/>
        <dbReference type="ChEBI" id="CHEBI:15377"/>
        <dbReference type="ChEBI" id="CHEBI:43474"/>
        <dbReference type="ChEBI" id="CHEBI:46858"/>
        <dbReference type="ChEBI" id="CHEBI:61978"/>
        <dbReference type="EC" id="3.1.3.48"/>
    </reaction>
</comment>
<evidence type="ECO:0000313" key="11">
    <source>
        <dbReference type="EMBL" id="KAK6544581.1"/>
    </source>
</evidence>
<evidence type="ECO:0000256" key="3">
    <source>
        <dbReference type="ARBA" id="ARBA00013064"/>
    </source>
</evidence>
<dbReference type="Proteomes" id="UP001365542">
    <property type="component" value="Unassembled WGS sequence"/>
</dbReference>
<dbReference type="InterPro" id="IPR020422">
    <property type="entry name" value="TYR_PHOSPHATASE_DUAL_dom"/>
</dbReference>
<dbReference type="InterPro" id="IPR020428">
    <property type="entry name" value="PFA-DSPs"/>
</dbReference>
<evidence type="ECO:0000256" key="1">
    <source>
        <dbReference type="ARBA" id="ARBA00004496"/>
    </source>
</evidence>
<evidence type="ECO:0000256" key="4">
    <source>
        <dbReference type="ARBA" id="ARBA00022490"/>
    </source>
</evidence>
<dbReference type="InterPro" id="IPR029021">
    <property type="entry name" value="Prot-tyrosine_phosphatase-like"/>
</dbReference>
<dbReference type="PROSITE" id="PS50054">
    <property type="entry name" value="TYR_PHOSPHATASE_DUAL"/>
    <property type="match status" value="1"/>
</dbReference>
<dbReference type="EMBL" id="JAVHJO010000001">
    <property type="protein sequence ID" value="KAK6544581.1"/>
    <property type="molecule type" value="Genomic_DNA"/>
</dbReference>
<dbReference type="Pfam" id="PF03162">
    <property type="entry name" value="Y_phosphatase2"/>
    <property type="match status" value="1"/>
</dbReference>
<comment type="function">
    <text evidence="7">Putative tyrosine-protein phosphatase required for protection against superoxide stress.</text>
</comment>
<dbReference type="PANTHER" id="PTHR31126:SF8">
    <property type="entry name" value="TYROSINE-PROTEIN PHOSPHATASE OCA1-RELATED"/>
    <property type="match status" value="1"/>
</dbReference>
<evidence type="ECO:0000256" key="8">
    <source>
        <dbReference type="ARBA" id="ARBA00039934"/>
    </source>
</evidence>
<dbReference type="PANTHER" id="PTHR31126">
    <property type="entry name" value="TYROSINE-PROTEIN PHOSPHATASE"/>
    <property type="match status" value="1"/>
</dbReference>
<protein>
    <recommendedName>
        <fullName evidence="8">Putative tyrosine-protein phosphatase OCA1</fullName>
        <ecNumber evidence="3">3.1.3.48</ecNumber>
    </recommendedName>
</protein>
<dbReference type="GO" id="GO:0004725">
    <property type="term" value="F:protein tyrosine phosphatase activity"/>
    <property type="evidence" value="ECO:0007669"/>
    <property type="project" value="UniProtKB-EC"/>
</dbReference>
<evidence type="ECO:0000256" key="7">
    <source>
        <dbReference type="ARBA" id="ARBA00037204"/>
    </source>
</evidence>
<dbReference type="Gene3D" id="3.90.190.10">
    <property type="entry name" value="Protein tyrosine phosphatase superfamily"/>
    <property type="match status" value="1"/>
</dbReference>
<organism evidence="11 12">
    <name type="scientific">Orbilia ellipsospora</name>
    <dbReference type="NCBI Taxonomy" id="2528407"/>
    <lineage>
        <taxon>Eukaryota</taxon>
        <taxon>Fungi</taxon>
        <taxon>Dikarya</taxon>
        <taxon>Ascomycota</taxon>
        <taxon>Pezizomycotina</taxon>
        <taxon>Orbiliomycetes</taxon>
        <taxon>Orbiliales</taxon>
        <taxon>Orbiliaceae</taxon>
        <taxon>Orbilia</taxon>
    </lineage>
</organism>
<keyword evidence="6" id="KW-0904">Protein phosphatase</keyword>
<proteinExistence type="inferred from homology"/>
<reference evidence="11 12" key="1">
    <citation type="submission" date="2019-10" db="EMBL/GenBank/DDBJ databases">
        <authorList>
            <person name="Palmer J.M."/>
        </authorList>
    </citation>
    <scope>NUCLEOTIDE SEQUENCE [LARGE SCALE GENOMIC DNA]</scope>
    <source>
        <strain evidence="11 12">TWF694</strain>
    </source>
</reference>
<comment type="similarity">
    <text evidence="2">Belongs to the protein-tyrosine phosphatase family.</text>
</comment>
<accession>A0AAV9XSZ5</accession>
<dbReference type="GO" id="GO:0005737">
    <property type="term" value="C:cytoplasm"/>
    <property type="evidence" value="ECO:0007669"/>
    <property type="project" value="UniProtKB-SubCell"/>
</dbReference>
<evidence type="ECO:0000313" key="12">
    <source>
        <dbReference type="Proteomes" id="UP001365542"/>
    </source>
</evidence>
<gene>
    <name evidence="11" type="primary">OCA1</name>
    <name evidence="11" type="ORF">TWF694_001269</name>
</gene>
<keyword evidence="12" id="KW-1185">Reference proteome</keyword>
<sequence>MASQQGLMKLVPPLNFACVEEGLYRSAGPRGINLPFVTDLNLNTVIWMAQEDPLPEFLEFVEQKNIKFLRFGIGEVTTAWDPDVKRNIVGALQALADASNGRILVSCTMGRHRTGTVIGCLRRLQKWSIASTFAEYRRFTGSNRYRVINELHIETFERSFVELPDSENRPAWLQDA</sequence>
<evidence type="ECO:0000259" key="10">
    <source>
        <dbReference type="PROSITE" id="PS50054"/>
    </source>
</evidence>
<dbReference type="EC" id="3.1.3.48" evidence="3"/>
<evidence type="ECO:0000256" key="2">
    <source>
        <dbReference type="ARBA" id="ARBA00009580"/>
    </source>
</evidence>
<dbReference type="SUPFAM" id="SSF52799">
    <property type="entry name" value="(Phosphotyrosine protein) phosphatases II"/>
    <property type="match status" value="1"/>
</dbReference>
<comment type="caution">
    <text evidence="11">The sequence shown here is derived from an EMBL/GenBank/DDBJ whole genome shotgun (WGS) entry which is preliminary data.</text>
</comment>